<proteinExistence type="inferred from homology"/>
<evidence type="ECO:0000256" key="5">
    <source>
        <dbReference type="ARBA" id="ARBA00022692"/>
    </source>
</evidence>
<dbReference type="Pfam" id="PF00528">
    <property type="entry name" value="BPD_transp_1"/>
    <property type="match status" value="1"/>
</dbReference>
<evidence type="ECO:0000256" key="3">
    <source>
        <dbReference type="ARBA" id="ARBA00022448"/>
    </source>
</evidence>
<organism evidence="10 11">
    <name type="scientific">Bosea caraganae</name>
    <dbReference type="NCBI Taxonomy" id="2763117"/>
    <lineage>
        <taxon>Bacteria</taxon>
        <taxon>Pseudomonadati</taxon>
        <taxon>Pseudomonadota</taxon>
        <taxon>Alphaproteobacteria</taxon>
        <taxon>Hyphomicrobiales</taxon>
        <taxon>Boseaceae</taxon>
        <taxon>Bosea</taxon>
    </lineage>
</organism>
<dbReference type="GO" id="GO:0055085">
    <property type="term" value="P:transmembrane transport"/>
    <property type="evidence" value="ECO:0007669"/>
    <property type="project" value="InterPro"/>
</dbReference>
<evidence type="ECO:0000313" key="11">
    <source>
        <dbReference type="Proteomes" id="UP000255207"/>
    </source>
</evidence>
<feature type="transmembrane region" description="Helical" evidence="8">
    <location>
        <begin position="150"/>
        <end position="177"/>
    </location>
</feature>
<keyword evidence="11" id="KW-1185">Reference proteome</keyword>
<comment type="caution">
    <text evidence="10">The sequence shown here is derived from an EMBL/GenBank/DDBJ whole genome shotgun (WGS) entry which is preliminary data.</text>
</comment>
<feature type="transmembrane region" description="Helical" evidence="8">
    <location>
        <begin position="104"/>
        <end position="130"/>
    </location>
</feature>
<keyword evidence="4" id="KW-1003">Cell membrane</keyword>
<dbReference type="PROSITE" id="PS50928">
    <property type="entry name" value="ABC_TM1"/>
    <property type="match status" value="1"/>
</dbReference>
<dbReference type="CDD" id="cd06261">
    <property type="entry name" value="TM_PBP2"/>
    <property type="match status" value="1"/>
</dbReference>
<evidence type="ECO:0000256" key="1">
    <source>
        <dbReference type="ARBA" id="ARBA00004651"/>
    </source>
</evidence>
<evidence type="ECO:0000256" key="8">
    <source>
        <dbReference type="RuleBase" id="RU363032"/>
    </source>
</evidence>
<dbReference type="EMBL" id="QQTP01000025">
    <property type="protein sequence ID" value="RDJ19941.1"/>
    <property type="molecule type" value="Genomic_DNA"/>
</dbReference>
<reference evidence="11" key="1">
    <citation type="submission" date="2018-07" db="EMBL/GenBank/DDBJ databases">
        <authorList>
            <person name="Safronova V.I."/>
            <person name="Chirak E.R."/>
            <person name="Sazanova A.L."/>
        </authorList>
    </citation>
    <scope>NUCLEOTIDE SEQUENCE [LARGE SCALE GENOMIC DNA]</scope>
    <source>
        <strain evidence="11">RCAM04685</strain>
    </source>
</reference>
<dbReference type="Proteomes" id="UP000255207">
    <property type="component" value="Unassembled WGS sequence"/>
</dbReference>
<name>A0A370KY83_9HYPH</name>
<dbReference type="PANTHER" id="PTHR42929">
    <property type="entry name" value="INNER MEMBRANE ABC TRANSPORTER PERMEASE PROTEIN YDCU-RELATED-RELATED"/>
    <property type="match status" value="1"/>
</dbReference>
<protein>
    <submittedName>
        <fullName evidence="10">ABC transporter permease</fullName>
    </submittedName>
</protein>
<dbReference type="InterPro" id="IPR035906">
    <property type="entry name" value="MetI-like_sf"/>
</dbReference>
<sequence length="286" mass="31016">MSDNASASRRTLWLTAPSLLVIGVALIAPLLLMLVFSVWRFVPSKITDYTLTLGNYWRFLGDGFYLKVIAQTVELGLAVTALSLILGYPVAYFLARTKSRWQPVLVYLVFVPMMISLVVRAYGWMVLLGYNGVVNSVLLWLGVITLPLRLLNSVHAVVLGLVEVLLPFMVVPLLAALKDIPPSVEEAARALGATPRQVFLKVTLPLSIPGMISGSLMVFSLAITSYALPALLGGAQVKMISAIAYDAMLVSYNWPFGSAVGIIMVVVSTALIYGYLRSVPQKAQGL</sequence>
<feature type="transmembrane region" description="Helical" evidence="8">
    <location>
        <begin position="75"/>
        <end position="95"/>
    </location>
</feature>
<evidence type="ECO:0000259" key="9">
    <source>
        <dbReference type="PROSITE" id="PS50928"/>
    </source>
</evidence>
<evidence type="ECO:0000256" key="2">
    <source>
        <dbReference type="ARBA" id="ARBA00007069"/>
    </source>
</evidence>
<accession>A0A370KY83</accession>
<feature type="transmembrane region" description="Helical" evidence="8">
    <location>
        <begin position="256"/>
        <end position="276"/>
    </location>
</feature>
<dbReference type="Gene3D" id="1.10.3720.10">
    <property type="entry name" value="MetI-like"/>
    <property type="match status" value="1"/>
</dbReference>
<evidence type="ECO:0000256" key="4">
    <source>
        <dbReference type="ARBA" id="ARBA00022475"/>
    </source>
</evidence>
<evidence type="ECO:0000256" key="6">
    <source>
        <dbReference type="ARBA" id="ARBA00022989"/>
    </source>
</evidence>
<comment type="similarity">
    <text evidence="2">Belongs to the binding-protein-dependent transport system permease family. CysTW subfamily.</text>
</comment>
<feature type="transmembrane region" description="Helical" evidence="8">
    <location>
        <begin position="12"/>
        <end position="39"/>
    </location>
</feature>
<feature type="domain" description="ABC transmembrane type-1" evidence="9">
    <location>
        <begin position="69"/>
        <end position="275"/>
    </location>
</feature>
<dbReference type="RefSeq" id="WP_114832487.1">
    <property type="nucleotide sequence ID" value="NZ_QQTO01000030.1"/>
</dbReference>
<dbReference type="SUPFAM" id="SSF161098">
    <property type="entry name" value="MetI-like"/>
    <property type="match status" value="1"/>
</dbReference>
<dbReference type="InterPro" id="IPR000515">
    <property type="entry name" value="MetI-like"/>
</dbReference>
<comment type="subcellular location">
    <subcellularLocation>
        <location evidence="1 8">Cell membrane</location>
        <topology evidence="1 8">Multi-pass membrane protein</topology>
    </subcellularLocation>
</comment>
<keyword evidence="6 8" id="KW-1133">Transmembrane helix</keyword>
<feature type="transmembrane region" description="Helical" evidence="8">
    <location>
        <begin position="198"/>
        <end position="223"/>
    </location>
</feature>
<dbReference type="PANTHER" id="PTHR42929:SF5">
    <property type="entry name" value="ABC TRANSPORTER PERMEASE PROTEIN"/>
    <property type="match status" value="1"/>
</dbReference>
<gene>
    <name evidence="10" type="ORF">DWE98_27345</name>
</gene>
<evidence type="ECO:0000256" key="7">
    <source>
        <dbReference type="ARBA" id="ARBA00023136"/>
    </source>
</evidence>
<evidence type="ECO:0000313" key="10">
    <source>
        <dbReference type="EMBL" id="RDJ19941.1"/>
    </source>
</evidence>
<keyword evidence="7 8" id="KW-0472">Membrane</keyword>
<dbReference type="AlphaFoldDB" id="A0A370KY83"/>
<dbReference type="GO" id="GO:0005886">
    <property type="term" value="C:plasma membrane"/>
    <property type="evidence" value="ECO:0007669"/>
    <property type="project" value="UniProtKB-SubCell"/>
</dbReference>
<dbReference type="OrthoDB" id="9807047at2"/>
<keyword evidence="3 8" id="KW-0813">Transport</keyword>
<keyword evidence="5 8" id="KW-0812">Transmembrane</keyword>